<evidence type="ECO:0000256" key="14">
    <source>
        <dbReference type="SAM" id="SignalP"/>
    </source>
</evidence>
<proteinExistence type="inferred from homology"/>
<comment type="similarity">
    <text evidence="2">Belongs to the FAM175 family. Abraxas subfamily.</text>
</comment>
<evidence type="ECO:0000256" key="5">
    <source>
        <dbReference type="ARBA" id="ARBA00022763"/>
    </source>
</evidence>
<dbReference type="OMA" id="MEYAAFI"/>
<dbReference type="AlphaFoldDB" id="A0A1U7TLY9"/>
<dbReference type="InterPro" id="IPR023239">
    <property type="entry name" value="BRISC_Abraxas1"/>
</dbReference>
<dbReference type="RefSeq" id="XP_008061059.2">
    <property type="nucleotide sequence ID" value="XM_008062868.2"/>
</dbReference>
<evidence type="ECO:0000256" key="12">
    <source>
        <dbReference type="SAM" id="Coils"/>
    </source>
</evidence>
<dbReference type="GO" id="GO:0090307">
    <property type="term" value="P:mitotic spindle assembly"/>
    <property type="evidence" value="ECO:0007669"/>
    <property type="project" value="TreeGrafter"/>
</dbReference>
<keyword evidence="9" id="KW-0539">Nucleus</keyword>
<evidence type="ECO:0000256" key="8">
    <source>
        <dbReference type="ARBA" id="ARBA00023204"/>
    </source>
</evidence>
<comment type="subcellular location">
    <subcellularLocation>
        <location evidence="1">Nucleus</location>
    </subcellularLocation>
</comment>
<keyword evidence="4" id="KW-0597">Phosphoprotein</keyword>
<evidence type="ECO:0000256" key="6">
    <source>
        <dbReference type="ARBA" id="ARBA00022853"/>
    </source>
</evidence>
<dbReference type="GO" id="GO:0006302">
    <property type="term" value="P:double-strand break repair"/>
    <property type="evidence" value="ECO:0007669"/>
    <property type="project" value="Ensembl"/>
</dbReference>
<keyword evidence="6" id="KW-0156">Chromatin regulator</keyword>
<name>A0A1U7TLY9_CARSF</name>
<feature type="chain" id="PRO_5018294197" description="BRCA1-A complex subunit Abraxas 1" evidence="14">
    <location>
        <begin position="20"/>
        <end position="410"/>
    </location>
</feature>
<dbReference type="Proteomes" id="UP000189704">
    <property type="component" value="Unplaced"/>
</dbReference>
<feature type="region of interest" description="Disordered" evidence="13">
    <location>
        <begin position="360"/>
        <end position="410"/>
    </location>
</feature>
<evidence type="ECO:0000313" key="17">
    <source>
        <dbReference type="RefSeq" id="XP_008061059.2"/>
    </source>
</evidence>
<feature type="coiled-coil region" evidence="12">
    <location>
        <begin position="219"/>
        <end position="260"/>
    </location>
</feature>
<evidence type="ECO:0000256" key="11">
    <source>
        <dbReference type="ARBA" id="ARBA00030777"/>
    </source>
</evidence>
<evidence type="ECO:0000256" key="1">
    <source>
        <dbReference type="ARBA" id="ARBA00004123"/>
    </source>
</evidence>
<dbReference type="GO" id="GO:0070536">
    <property type="term" value="P:protein K63-linked deubiquitination"/>
    <property type="evidence" value="ECO:0007669"/>
    <property type="project" value="TreeGrafter"/>
</dbReference>
<evidence type="ECO:0000256" key="9">
    <source>
        <dbReference type="ARBA" id="ARBA00023242"/>
    </source>
</evidence>
<keyword evidence="7 12" id="KW-0175">Coiled coil</keyword>
<dbReference type="KEGG" id="csyr:103265161"/>
<dbReference type="GO" id="GO:0031593">
    <property type="term" value="F:polyubiquitin modification-dependent protein binding"/>
    <property type="evidence" value="ECO:0007669"/>
    <property type="project" value="Ensembl"/>
</dbReference>
<dbReference type="GO" id="GO:0045739">
    <property type="term" value="P:positive regulation of DNA repair"/>
    <property type="evidence" value="ECO:0007669"/>
    <property type="project" value="Ensembl"/>
</dbReference>
<evidence type="ECO:0000256" key="13">
    <source>
        <dbReference type="SAM" id="MobiDB-lite"/>
    </source>
</evidence>
<evidence type="ECO:0000256" key="3">
    <source>
        <dbReference type="ARBA" id="ARBA00013672"/>
    </source>
</evidence>
<dbReference type="Pfam" id="PF21125">
    <property type="entry name" value="MPN_2A_DUB_like"/>
    <property type="match status" value="1"/>
</dbReference>
<keyword evidence="8" id="KW-0234">DNA repair</keyword>
<evidence type="ECO:0000259" key="15">
    <source>
        <dbReference type="PROSITE" id="PS50249"/>
    </source>
</evidence>
<dbReference type="GO" id="GO:0007095">
    <property type="term" value="P:mitotic G2 DNA damage checkpoint signaling"/>
    <property type="evidence" value="ECO:0007669"/>
    <property type="project" value="Ensembl"/>
</dbReference>
<dbReference type="GO" id="GO:0008608">
    <property type="term" value="P:attachment of spindle microtubules to kinetochore"/>
    <property type="evidence" value="ECO:0007669"/>
    <property type="project" value="TreeGrafter"/>
</dbReference>
<evidence type="ECO:0000256" key="4">
    <source>
        <dbReference type="ARBA" id="ARBA00022553"/>
    </source>
</evidence>
<dbReference type="GO" id="GO:0010212">
    <property type="term" value="P:response to ionizing radiation"/>
    <property type="evidence" value="ECO:0007669"/>
    <property type="project" value="Ensembl"/>
</dbReference>
<dbReference type="PRINTS" id="PR02052">
    <property type="entry name" value="ABRAXAS"/>
</dbReference>
<dbReference type="GO" id="GO:0008017">
    <property type="term" value="F:microtubule binding"/>
    <property type="evidence" value="ECO:0007669"/>
    <property type="project" value="TreeGrafter"/>
</dbReference>
<evidence type="ECO:0000256" key="10">
    <source>
        <dbReference type="ARBA" id="ARBA00030629"/>
    </source>
</evidence>
<evidence type="ECO:0000256" key="7">
    <source>
        <dbReference type="ARBA" id="ARBA00023054"/>
    </source>
</evidence>
<evidence type="ECO:0000256" key="2">
    <source>
        <dbReference type="ARBA" id="ARBA00007890"/>
    </source>
</evidence>
<dbReference type="CDD" id="cd23523">
    <property type="entry name" value="Abraxas_1"/>
    <property type="match status" value="1"/>
</dbReference>
<dbReference type="PANTHER" id="PTHR31728:SF2">
    <property type="entry name" value="BRCA1-A COMPLEX SUBUNIT ABRAXAS 1"/>
    <property type="match status" value="1"/>
</dbReference>
<dbReference type="PROSITE" id="PS50249">
    <property type="entry name" value="MPN"/>
    <property type="match status" value="1"/>
</dbReference>
<dbReference type="OrthoDB" id="6358435at2759"/>
<organism evidence="16 17">
    <name type="scientific">Carlito syrichta</name>
    <name type="common">Philippine tarsier</name>
    <name type="synonym">Tarsius syrichta</name>
    <dbReference type="NCBI Taxonomy" id="1868482"/>
    <lineage>
        <taxon>Eukaryota</taxon>
        <taxon>Metazoa</taxon>
        <taxon>Chordata</taxon>
        <taxon>Craniata</taxon>
        <taxon>Vertebrata</taxon>
        <taxon>Euteleostomi</taxon>
        <taxon>Mammalia</taxon>
        <taxon>Eutheria</taxon>
        <taxon>Euarchontoglires</taxon>
        <taxon>Primates</taxon>
        <taxon>Haplorrhini</taxon>
        <taxon>Tarsiiformes</taxon>
        <taxon>Tarsiidae</taxon>
        <taxon>Carlito</taxon>
    </lineage>
</organism>
<dbReference type="PANTHER" id="PTHR31728">
    <property type="entry name" value="ABRAXAS FAMILY MEMBER"/>
    <property type="match status" value="1"/>
</dbReference>
<feature type="signal peptide" evidence="14">
    <location>
        <begin position="1"/>
        <end position="19"/>
    </location>
</feature>
<dbReference type="GO" id="GO:0016604">
    <property type="term" value="C:nuclear body"/>
    <property type="evidence" value="ECO:0007669"/>
    <property type="project" value="Ensembl"/>
</dbReference>
<dbReference type="GeneID" id="103265161"/>
<dbReference type="STRING" id="1868482.ENSTSYP00000011860"/>
<keyword evidence="16" id="KW-1185">Reference proteome</keyword>
<protein>
    <recommendedName>
        <fullName evidence="3">BRCA1-A complex subunit Abraxas 1</fullName>
    </recommendedName>
    <alternativeName>
        <fullName evidence="11">Coiled-coil domain-containing protein 98</fullName>
    </alternativeName>
    <alternativeName>
        <fullName evidence="10">Protein FAM175A</fullName>
    </alternativeName>
</protein>
<keyword evidence="5" id="KW-0227">DNA damage</keyword>
<evidence type="ECO:0000313" key="16">
    <source>
        <dbReference type="Proteomes" id="UP000189704"/>
    </source>
</evidence>
<feature type="domain" description="MPN" evidence="15">
    <location>
        <begin position="7"/>
        <end position="160"/>
    </location>
</feature>
<dbReference type="InterPro" id="IPR023238">
    <property type="entry name" value="FAM175"/>
</dbReference>
<dbReference type="CTD" id="84142"/>
<dbReference type="GO" id="GO:0070531">
    <property type="term" value="C:BRCA1-A complex"/>
    <property type="evidence" value="ECO:0007669"/>
    <property type="project" value="Ensembl"/>
</dbReference>
<dbReference type="PRINTS" id="PR02051">
    <property type="entry name" value="PROTEINF175"/>
</dbReference>
<reference evidence="17" key="1">
    <citation type="submission" date="2025-08" db="UniProtKB">
        <authorList>
            <consortium name="RefSeq"/>
        </authorList>
    </citation>
    <scope>IDENTIFICATION</scope>
</reference>
<sequence length="410" mass="46545">MEGETTSAVLSGFVLGALAFQHLNTDSDTEGFLLGEVKGEAKNSITDSQMDDVEVVYTIDIQKYIPCYQLFSFYNSLGEVNKQALKKMLPSGRQNVIGWYKFRRHSDQIMTFRERLLHKNLQEYFPSQDLVFLLLTPSIITESCSTHRLEHALYKPQKGLFNRVPLVVANLGMSEQLGYKTVSASCTSTGFSRAVKTHSSEFFEEDGSLKEVHKINVMYTALQEELKSICKRVEESEQAVEKLLKDVNRLKQEINERKQGQTQGAREKNVQEDSQENIFLCQALRTFFPDSELLHSCVTSLKNRHILKSSCNSSHHLDEVDSLTLMAACTDIPETSSAGTPQMMKRKALDIDDRWQFKRSRLFETQNKPSKTDTDSSNQEKTSPTSSPETDDEMEKTKKGSVEYPPSPTF</sequence>
<accession>A0A1U7TLY9</accession>
<gene>
    <name evidence="17" type="primary">ABRAXAS1</name>
</gene>
<feature type="compositionally biased region" description="Polar residues" evidence="13">
    <location>
        <begin position="363"/>
        <end position="388"/>
    </location>
</feature>
<dbReference type="InterPro" id="IPR037518">
    <property type="entry name" value="MPN"/>
</dbReference>
<keyword evidence="14" id="KW-0732">Signal</keyword>
<dbReference type="GO" id="GO:0006325">
    <property type="term" value="P:chromatin organization"/>
    <property type="evidence" value="ECO:0007669"/>
    <property type="project" value="UniProtKB-KW"/>
</dbReference>